<name>A0A7L4PAZ3_9CREN</name>
<dbReference type="EMBL" id="JAAVJF010000003">
    <property type="protein sequence ID" value="NYR15774.1"/>
    <property type="molecule type" value="Genomic_DNA"/>
</dbReference>
<dbReference type="Gene3D" id="3.20.80.10">
    <property type="entry name" value="Regulatory factor, effector binding domain"/>
    <property type="match status" value="1"/>
</dbReference>
<feature type="domain" description="AraC effector-binding" evidence="1">
    <location>
        <begin position="2"/>
        <end position="126"/>
    </location>
</feature>
<reference evidence="2 3" key="1">
    <citation type="journal article" date="2020" name="Nat. Commun.">
        <title>The structures of two archaeal type IV pili illuminate evolutionary relationships.</title>
        <authorList>
            <person name="Wang F."/>
            <person name="Baquero D.P."/>
            <person name="Su Z."/>
            <person name="Beltran L.C."/>
            <person name="Prangishvili D."/>
            <person name="Krupovic M."/>
            <person name="Egelman E.H."/>
        </authorList>
    </citation>
    <scope>NUCLEOTIDE SEQUENCE [LARGE SCALE GENOMIC DNA]</scope>
    <source>
        <strain evidence="2 3">2GA</strain>
    </source>
</reference>
<dbReference type="AlphaFoldDB" id="A0A7L4PAZ3"/>
<dbReference type="InterPro" id="IPR011256">
    <property type="entry name" value="Reg_factor_effector_dom_sf"/>
</dbReference>
<organism evidence="2 3">
    <name type="scientific">Pyrobaculum arsenaticum</name>
    <dbReference type="NCBI Taxonomy" id="121277"/>
    <lineage>
        <taxon>Archaea</taxon>
        <taxon>Thermoproteota</taxon>
        <taxon>Thermoprotei</taxon>
        <taxon>Thermoproteales</taxon>
        <taxon>Thermoproteaceae</taxon>
        <taxon>Pyrobaculum</taxon>
    </lineage>
</organism>
<keyword evidence="3" id="KW-1185">Reference proteome</keyword>
<evidence type="ECO:0000259" key="1">
    <source>
        <dbReference type="SMART" id="SM00871"/>
    </source>
</evidence>
<sequence length="126" mass="13931">MAKVEIKEIQEIRGFSTVKKVQNRAALLNDLKPNVILLFHGKDGGDMIVEVFTPDPNGDKVLPPVKVATTKFVGSAEKVDNAYATLLFWALKEGKSLGTPSREVYIKIDKNQDPPEVEVEVQSPLQ</sequence>
<dbReference type="OMA" id="MIVEVFT"/>
<dbReference type="Proteomes" id="UP000554766">
    <property type="component" value="Unassembled WGS sequence"/>
</dbReference>
<protein>
    <submittedName>
        <fullName evidence="2">Transcriptional regulator</fullName>
    </submittedName>
</protein>
<comment type="caution">
    <text evidence="2">The sequence shown here is derived from an EMBL/GenBank/DDBJ whole genome shotgun (WGS) entry which is preliminary data.</text>
</comment>
<gene>
    <name evidence="2" type="ORF">HC235_07465</name>
</gene>
<dbReference type="SMART" id="SM00871">
    <property type="entry name" value="AraC_E_bind"/>
    <property type="match status" value="1"/>
</dbReference>
<dbReference type="RefSeq" id="WP_011899696.1">
    <property type="nucleotide sequence ID" value="NZ_JAAVJF010000003.1"/>
</dbReference>
<evidence type="ECO:0000313" key="3">
    <source>
        <dbReference type="Proteomes" id="UP000554766"/>
    </source>
</evidence>
<accession>A0A7L4PAZ3</accession>
<dbReference type="GeneID" id="5056329"/>
<dbReference type="InterPro" id="IPR010499">
    <property type="entry name" value="AraC_E-bd"/>
</dbReference>
<proteinExistence type="predicted"/>
<dbReference type="SUPFAM" id="SSF55136">
    <property type="entry name" value="Probable bacterial effector-binding domain"/>
    <property type="match status" value="1"/>
</dbReference>
<evidence type="ECO:0000313" key="2">
    <source>
        <dbReference type="EMBL" id="NYR15774.1"/>
    </source>
</evidence>